<evidence type="ECO:0008006" key="5">
    <source>
        <dbReference type="Google" id="ProtNLM"/>
    </source>
</evidence>
<protein>
    <recommendedName>
        <fullName evidence="5">Sortase</fullName>
    </recommendedName>
</protein>
<keyword evidence="1" id="KW-1133">Transmembrane helix</keyword>
<evidence type="ECO:0000256" key="2">
    <source>
        <dbReference type="SAM" id="SignalP"/>
    </source>
</evidence>
<comment type="caution">
    <text evidence="3">The sequence shown here is derived from an EMBL/GenBank/DDBJ whole genome shotgun (WGS) entry which is preliminary data.</text>
</comment>
<keyword evidence="4" id="KW-1185">Reference proteome</keyword>
<sequence>MRAQQRGLTPRGWGFAAAGTVVCAAGLALCLGGTTAAQAAPAAVSGGAFGVAADVSLAGINLHVPANPSVTLPSPGGSANPITGHVVSVGIGDLVSLGVLDSSTVGTPPGGTVHSTADVQGLRVAGLIGGYGDATALHVQENVIRTQCSATESGAAASTELAHVVIAGQTVAADPGPNTHIDVAGIADVVLNEQIPSGSSGSPGITVNGVHIHLLPGLKSLGGGDIYLAQSRCSITGGTSMPVGAVGGVVLTGVLGVLFTGYQFRKRRSGRGAAGDGTAA</sequence>
<name>A0ABS5L170_9ACTN</name>
<dbReference type="RefSeq" id="WP_212016965.1">
    <property type="nucleotide sequence ID" value="NZ_JAAFYZ010000160.1"/>
</dbReference>
<feature type="chain" id="PRO_5045049526" description="Sortase" evidence="2">
    <location>
        <begin position="40"/>
        <end position="280"/>
    </location>
</feature>
<keyword evidence="1" id="KW-0472">Membrane</keyword>
<dbReference type="EMBL" id="JAAFYZ010000160">
    <property type="protein sequence ID" value="MBS2551895.1"/>
    <property type="molecule type" value="Genomic_DNA"/>
</dbReference>
<organism evidence="3 4">
    <name type="scientific">Catenulispora pinistramenti</name>
    <dbReference type="NCBI Taxonomy" id="2705254"/>
    <lineage>
        <taxon>Bacteria</taxon>
        <taxon>Bacillati</taxon>
        <taxon>Actinomycetota</taxon>
        <taxon>Actinomycetes</taxon>
        <taxon>Catenulisporales</taxon>
        <taxon>Catenulisporaceae</taxon>
        <taxon>Catenulispora</taxon>
    </lineage>
</organism>
<evidence type="ECO:0000313" key="4">
    <source>
        <dbReference type="Proteomes" id="UP000730482"/>
    </source>
</evidence>
<dbReference type="Proteomes" id="UP000730482">
    <property type="component" value="Unassembled WGS sequence"/>
</dbReference>
<evidence type="ECO:0000256" key="1">
    <source>
        <dbReference type="SAM" id="Phobius"/>
    </source>
</evidence>
<gene>
    <name evidence="3" type="ORF">KGQ19_34030</name>
</gene>
<feature type="signal peptide" evidence="2">
    <location>
        <begin position="1"/>
        <end position="39"/>
    </location>
</feature>
<reference evidence="3 4" key="1">
    <citation type="submission" date="2020-02" db="EMBL/GenBank/DDBJ databases">
        <title>Acidophilic actinobacteria isolated from forest soil.</title>
        <authorList>
            <person name="Golinska P."/>
        </authorList>
    </citation>
    <scope>NUCLEOTIDE SEQUENCE [LARGE SCALE GENOMIC DNA]</scope>
    <source>
        <strain evidence="3 4">NL8</strain>
    </source>
</reference>
<accession>A0ABS5L170</accession>
<proteinExistence type="predicted"/>
<dbReference type="NCBIfam" id="NF040603">
    <property type="entry name" value="choice_anch_P"/>
    <property type="match status" value="1"/>
</dbReference>
<evidence type="ECO:0000313" key="3">
    <source>
        <dbReference type="EMBL" id="MBS2551895.1"/>
    </source>
</evidence>
<keyword evidence="1" id="KW-0812">Transmembrane</keyword>
<keyword evidence="2" id="KW-0732">Signal</keyword>
<feature type="transmembrane region" description="Helical" evidence="1">
    <location>
        <begin position="241"/>
        <end position="262"/>
    </location>
</feature>